<dbReference type="SMART" id="SM00448">
    <property type="entry name" value="REC"/>
    <property type="match status" value="1"/>
</dbReference>
<protein>
    <submittedName>
        <fullName evidence="4">Response regulator</fullName>
    </submittedName>
</protein>
<evidence type="ECO:0000313" key="5">
    <source>
        <dbReference type="Proteomes" id="UP001595665"/>
    </source>
</evidence>
<evidence type="ECO:0000256" key="1">
    <source>
        <dbReference type="ARBA" id="ARBA00022553"/>
    </source>
</evidence>
<dbReference type="InterPro" id="IPR001789">
    <property type="entry name" value="Sig_transdc_resp-reg_receiver"/>
</dbReference>
<dbReference type="RefSeq" id="WP_312548548.1">
    <property type="nucleotide sequence ID" value="NZ_JBHRVV010000001.1"/>
</dbReference>
<feature type="modified residue" description="4-aspartylphosphate" evidence="2">
    <location>
        <position position="64"/>
    </location>
</feature>
<dbReference type="InterPro" id="IPR050595">
    <property type="entry name" value="Bact_response_regulator"/>
</dbReference>
<proteinExistence type="predicted"/>
<dbReference type="PANTHER" id="PTHR44591:SF3">
    <property type="entry name" value="RESPONSE REGULATORY DOMAIN-CONTAINING PROTEIN"/>
    <property type="match status" value="1"/>
</dbReference>
<accession>A0ABV7PP76</accession>
<gene>
    <name evidence="4" type="ORF">ACFOPH_16055</name>
</gene>
<evidence type="ECO:0000256" key="2">
    <source>
        <dbReference type="PROSITE-ProRule" id="PRU00169"/>
    </source>
</evidence>
<sequence length="132" mass="14284">MDEPVVTRSVRPPRVLVLDDDHFMLEVLTDMLEQVGVHEVFAEATTRHALSTLEEQGPDTLICDLALPDMDGIEFLQAAAARGFDGRVILLSGMDAGVRDAAGELARVLGLRVAGTFRKPIGLDQLRSAVTC</sequence>
<comment type="caution">
    <text evidence="4">The sequence shown here is derived from an EMBL/GenBank/DDBJ whole genome shotgun (WGS) entry which is preliminary data.</text>
</comment>
<dbReference type="EMBL" id="JBHRVV010000001">
    <property type="protein sequence ID" value="MFC3459749.1"/>
    <property type="molecule type" value="Genomic_DNA"/>
</dbReference>
<dbReference type="Pfam" id="PF00072">
    <property type="entry name" value="Response_reg"/>
    <property type="match status" value="1"/>
</dbReference>
<dbReference type="InterPro" id="IPR011006">
    <property type="entry name" value="CheY-like_superfamily"/>
</dbReference>
<name>A0ABV7PP76_9BURK</name>
<reference evidence="5" key="1">
    <citation type="journal article" date="2019" name="Int. J. Syst. Evol. Microbiol.">
        <title>The Global Catalogue of Microorganisms (GCM) 10K type strain sequencing project: providing services to taxonomists for standard genome sequencing and annotation.</title>
        <authorList>
            <consortium name="The Broad Institute Genomics Platform"/>
            <consortium name="The Broad Institute Genome Sequencing Center for Infectious Disease"/>
            <person name="Wu L."/>
            <person name="Ma J."/>
        </authorList>
    </citation>
    <scope>NUCLEOTIDE SEQUENCE [LARGE SCALE GENOMIC DNA]</scope>
    <source>
        <strain evidence="5">CCM 7480</strain>
    </source>
</reference>
<dbReference type="PROSITE" id="PS50110">
    <property type="entry name" value="RESPONSE_REGULATORY"/>
    <property type="match status" value="1"/>
</dbReference>
<dbReference type="Proteomes" id="UP001595665">
    <property type="component" value="Unassembled WGS sequence"/>
</dbReference>
<evidence type="ECO:0000313" key="4">
    <source>
        <dbReference type="EMBL" id="MFC3459749.1"/>
    </source>
</evidence>
<organism evidence="4 5">
    <name type="scientific">Massilia haematophila</name>
    <dbReference type="NCBI Taxonomy" id="457923"/>
    <lineage>
        <taxon>Bacteria</taxon>
        <taxon>Pseudomonadati</taxon>
        <taxon>Pseudomonadota</taxon>
        <taxon>Betaproteobacteria</taxon>
        <taxon>Burkholderiales</taxon>
        <taxon>Oxalobacteraceae</taxon>
        <taxon>Telluria group</taxon>
        <taxon>Massilia</taxon>
    </lineage>
</organism>
<dbReference type="SUPFAM" id="SSF52172">
    <property type="entry name" value="CheY-like"/>
    <property type="match status" value="1"/>
</dbReference>
<dbReference type="Gene3D" id="3.40.50.2300">
    <property type="match status" value="1"/>
</dbReference>
<dbReference type="PANTHER" id="PTHR44591">
    <property type="entry name" value="STRESS RESPONSE REGULATOR PROTEIN 1"/>
    <property type="match status" value="1"/>
</dbReference>
<keyword evidence="1 2" id="KW-0597">Phosphoprotein</keyword>
<feature type="domain" description="Response regulatory" evidence="3">
    <location>
        <begin position="14"/>
        <end position="132"/>
    </location>
</feature>
<keyword evidence="5" id="KW-1185">Reference proteome</keyword>
<evidence type="ECO:0000259" key="3">
    <source>
        <dbReference type="PROSITE" id="PS50110"/>
    </source>
</evidence>